<keyword evidence="6" id="KW-0732">Signal</keyword>
<feature type="domain" description="Peptidase S8/S53" evidence="7">
    <location>
        <begin position="55"/>
        <end position="280"/>
    </location>
</feature>
<evidence type="ECO:0000256" key="1">
    <source>
        <dbReference type="ARBA" id="ARBA00011073"/>
    </source>
</evidence>
<evidence type="ECO:0000256" key="6">
    <source>
        <dbReference type="SAM" id="SignalP"/>
    </source>
</evidence>
<proteinExistence type="inferred from homology"/>
<dbReference type="InterPro" id="IPR015500">
    <property type="entry name" value="Peptidase_S8_subtilisin-rel"/>
</dbReference>
<keyword evidence="2 5" id="KW-0645">Protease</keyword>
<dbReference type="SUPFAM" id="SSF52743">
    <property type="entry name" value="Subtilisin-like"/>
    <property type="match status" value="1"/>
</dbReference>
<dbReference type="InterPro" id="IPR036852">
    <property type="entry name" value="Peptidase_S8/S53_dom_sf"/>
</dbReference>
<evidence type="ECO:0000256" key="2">
    <source>
        <dbReference type="ARBA" id="ARBA00022670"/>
    </source>
</evidence>
<dbReference type="GO" id="GO:0004252">
    <property type="term" value="F:serine-type endopeptidase activity"/>
    <property type="evidence" value="ECO:0007669"/>
    <property type="project" value="UniProtKB-UniRule"/>
</dbReference>
<feature type="signal peptide" evidence="6">
    <location>
        <begin position="1"/>
        <end position="22"/>
    </location>
</feature>
<sequence>MLFRGILAGLAVVAAVQAPAQAAIRATDPGYAAQWGVQQTRVNEAWSAVKGNPRVTIAILDTGVSKLPDFGDRLLPGYDFVNDDADASDDNGHGTMAAGVAAASGNNRLGVAGVCWFCRILPVKVLGASGSGGYDKWADGIRYAADRGATIISASFGGDADFAPLRDAVNYATAKGSLVIAAAGNKGTSTPHYPAAIPAALAVGAVDEKGARYSWSNYGPSWVDITAPGCNPAQGRNGAIDQYCGTSSATPFVSGVAGLLAATDPAPTAATIRSSLLAGARGGQVDALGALSALPAQGDTTPPAVVFGAVPALARGVVTVGAAAADQHGVAKLALYAAGRLIAEDRTAPYSFAWPSAPATGLVQLELRAYDRAGNMTVVSRSVRADNTAPAVTLYRNGSTVTARATDPSGVARLELVVDGKVSARFAGYLHRFQVPARGSVQLRAFDKAGNMRVATVRR</sequence>
<feature type="active site" description="Charge relay system" evidence="5">
    <location>
        <position position="93"/>
    </location>
</feature>
<evidence type="ECO:0000256" key="4">
    <source>
        <dbReference type="ARBA" id="ARBA00022825"/>
    </source>
</evidence>
<dbReference type="PROSITE" id="PS00138">
    <property type="entry name" value="SUBTILASE_SER"/>
    <property type="match status" value="1"/>
</dbReference>
<dbReference type="Gene3D" id="2.60.40.10">
    <property type="entry name" value="Immunoglobulins"/>
    <property type="match status" value="1"/>
</dbReference>
<dbReference type="PANTHER" id="PTHR43806:SF11">
    <property type="entry name" value="CEREVISIN-RELATED"/>
    <property type="match status" value="1"/>
</dbReference>
<evidence type="ECO:0000313" key="9">
    <source>
        <dbReference type="Proteomes" id="UP000598174"/>
    </source>
</evidence>
<keyword evidence="3 5" id="KW-0378">Hydrolase</keyword>
<dbReference type="Pfam" id="PF00082">
    <property type="entry name" value="Peptidase_S8"/>
    <property type="match status" value="1"/>
</dbReference>
<feature type="active site" description="Charge relay system" evidence="5">
    <location>
        <position position="61"/>
    </location>
</feature>
<evidence type="ECO:0000256" key="3">
    <source>
        <dbReference type="ARBA" id="ARBA00022801"/>
    </source>
</evidence>
<dbReference type="Pfam" id="PF17957">
    <property type="entry name" value="Big_7"/>
    <property type="match status" value="1"/>
</dbReference>
<accession>A0A919IY46</accession>
<dbReference type="PRINTS" id="PR00723">
    <property type="entry name" value="SUBTILISIN"/>
</dbReference>
<comment type="similarity">
    <text evidence="1 5">Belongs to the peptidase S8 family.</text>
</comment>
<name>A0A919IY46_9ACTN</name>
<dbReference type="AlphaFoldDB" id="A0A919IY46"/>
<dbReference type="InterPro" id="IPR000209">
    <property type="entry name" value="Peptidase_S8/S53_dom"/>
</dbReference>
<gene>
    <name evidence="8" type="ORF">Afe05nite_17770</name>
</gene>
<reference evidence="8" key="1">
    <citation type="submission" date="2021-01" db="EMBL/GenBank/DDBJ databases">
        <title>Whole genome shotgun sequence of Actinoplanes ferrugineus NBRC 15555.</title>
        <authorList>
            <person name="Komaki H."/>
            <person name="Tamura T."/>
        </authorList>
    </citation>
    <scope>NUCLEOTIDE SEQUENCE</scope>
    <source>
        <strain evidence="8">NBRC 15555</strain>
    </source>
</reference>
<keyword evidence="4 5" id="KW-0720">Serine protease</keyword>
<dbReference type="PANTHER" id="PTHR43806">
    <property type="entry name" value="PEPTIDASE S8"/>
    <property type="match status" value="1"/>
</dbReference>
<evidence type="ECO:0000313" key="8">
    <source>
        <dbReference type="EMBL" id="GIE09937.1"/>
    </source>
</evidence>
<evidence type="ECO:0000256" key="5">
    <source>
        <dbReference type="PROSITE-ProRule" id="PRU01240"/>
    </source>
</evidence>
<dbReference type="Proteomes" id="UP000598174">
    <property type="component" value="Unassembled WGS sequence"/>
</dbReference>
<dbReference type="InterPro" id="IPR050131">
    <property type="entry name" value="Peptidase_S8_subtilisin-like"/>
</dbReference>
<keyword evidence="9" id="KW-1185">Reference proteome</keyword>
<dbReference type="PROSITE" id="PS51892">
    <property type="entry name" value="SUBTILASE"/>
    <property type="match status" value="1"/>
</dbReference>
<feature type="active site" description="Charge relay system" evidence="5">
    <location>
        <position position="247"/>
    </location>
</feature>
<feature type="chain" id="PRO_5036701657" description="Peptidase S8/S53 domain-containing protein" evidence="6">
    <location>
        <begin position="23"/>
        <end position="459"/>
    </location>
</feature>
<evidence type="ECO:0000259" key="7">
    <source>
        <dbReference type="Pfam" id="PF00082"/>
    </source>
</evidence>
<dbReference type="GO" id="GO:0006508">
    <property type="term" value="P:proteolysis"/>
    <property type="evidence" value="ECO:0007669"/>
    <property type="project" value="UniProtKB-KW"/>
</dbReference>
<dbReference type="RefSeq" id="WP_203816510.1">
    <property type="nucleotide sequence ID" value="NZ_BAAABP010000007.1"/>
</dbReference>
<protein>
    <recommendedName>
        <fullName evidence="7">Peptidase S8/S53 domain-containing protein</fullName>
    </recommendedName>
</protein>
<organism evidence="8 9">
    <name type="scientific">Paractinoplanes ferrugineus</name>
    <dbReference type="NCBI Taxonomy" id="113564"/>
    <lineage>
        <taxon>Bacteria</taxon>
        <taxon>Bacillati</taxon>
        <taxon>Actinomycetota</taxon>
        <taxon>Actinomycetes</taxon>
        <taxon>Micromonosporales</taxon>
        <taxon>Micromonosporaceae</taxon>
        <taxon>Paractinoplanes</taxon>
    </lineage>
</organism>
<dbReference type="EMBL" id="BOMM01000012">
    <property type="protein sequence ID" value="GIE09937.1"/>
    <property type="molecule type" value="Genomic_DNA"/>
</dbReference>
<comment type="caution">
    <text evidence="8">The sequence shown here is derived from an EMBL/GenBank/DDBJ whole genome shotgun (WGS) entry which is preliminary data.</text>
</comment>
<dbReference type="InterPro" id="IPR013783">
    <property type="entry name" value="Ig-like_fold"/>
</dbReference>
<dbReference type="GO" id="GO:0005975">
    <property type="term" value="P:carbohydrate metabolic process"/>
    <property type="evidence" value="ECO:0007669"/>
    <property type="project" value="UniProtKB-ARBA"/>
</dbReference>
<dbReference type="InterPro" id="IPR023828">
    <property type="entry name" value="Peptidase_S8_Ser-AS"/>
</dbReference>
<dbReference type="Gene3D" id="3.40.50.200">
    <property type="entry name" value="Peptidase S8/S53 domain"/>
    <property type="match status" value="1"/>
</dbReference>